<dbReference type="RefSeq" id="WP_102910587.1">
    <property type="nucleotide sequence ID" value="NZ_POUC01000151.1"/>
</dbReference>
<evidence type="ECO:0000256" key="1">
    <source>
        <dbReference type="SAM" id="MobiDB-lite"/>
    </source>
</evidence>
<feature type="transmembrane region" description="Helical" evidence="2">
    <location>
        <begin position="12"/>
        <end position="33"/>
    </location>
</feature>
<feature type="compositionally biased region" description="Basic and acidic residues" evidence="1">
    <location>
        <begin position="170"/>
        <end position="186"/>
    </location>
</feature>
<dbReference type="AlphaFoldDB" id="A0A2N8TMW4"/>
<organism evidence="3 4">
    <name type="scientific">Streptomyces cahuitamycinicus</name>
    <dbReference type="NCBI Taxonomy" id="2070367"/>
    <lineage>
        <taxon>Bacteria</taxon>
        <taxon>Bacillati</taxon>
        <taxon>Actinomycetota</taxon>
        <taxon>Actinomycetes</taxon>
        <taxon>Kitasatosporales</taxon>
        <taxon>Streptomycetaceae</taxon>
        <taxon>Streptomyces</taxon>
    </lineage>
</organism>
<feature type="region of interest" description="Disordered" evidence="1">
    <location>
        <begin position="69"/>
        <end position="238"/>
    </location>
</feature>
<accession>A0A2N8TMW4</accession>
<proteinExistence type="predicted"/>
<keyword evidence="2" id="KW-1133">Transmembrane helix</keyword>
<keyword evidence="2" id="KW-0472">Membrane</keyword>
<feature type="compositionally biased region" description="Basic and acidic residues" evidence="1">
    <location>
        <begin position="203"/>
        <end position="212"/>
    </location>
</feature>
<dbReference type="Pfam" id="PF01391">
    <property type="entry name" value="Collagen"/>
    <property type="match status" value="1"/>
</dbReference>
<reference evidence="3 4" key="1">
    <citation type="submission" date="2018-01" db="EMBL/GenBank/DDBJ databases">
        <title>Draft genome sequence of Streptomyces sp. 13K301.</title>
        <authorList>
            <person name="Sahin N."/>
            <person name="Saygin H."/>
            <person name="Ay H."/>
        </authorList>
    </citation>
    <scope>NUCLEOTIDE SEQUENCE [LARGE SCALE GENOMIC DNA]</scope>
    <source>
        <strain evidence="3 4">13K301</strain>
    </source>
</reference>
<evidence type="ECO:0008006" key="5">
    <source>
        <dbReference type="Google" id="ProtNLM"/>
    </source>
</evidence>
<dbReference type="OrthoDB" id="4280962at2"/>
<gene>
    <name evidence="3" type="ORF">C1J00_20870</name>
</gene>
<name>A0A2N8TMW4_9ACTN</name>
<evidence type="ECO:0000313" key="4">
    <source>
        <dbReference type="Proteomes" id="UP000235943"/>
    </source>
</evidence>
<dbReference type="EMBL" id="POUC01000151">
    <property type="protein sequence ID" value="PNG20319.1"/>
    <property type="molecule type" value="Genomic_DNA"/>
</dbReference>
<comment type="caution">
    <text evidence="3">The sequence shown here is derived from an EMBL/GenBank/DDBJ whole genome shotgun (WGS) entry which is preliminary data.</text>
</comment>
<protein>
    <recommendedName>
        <fullName evidence="5">Collagen-like protein</fullName>
    </recommendedName>
</protein>
<dbReference type="Proteomes" id="UP000235943">
    <property type="component" value="Unassembled WGS sequence"/>
</dbReference>
<sequence length="238" mass="24335">MTRTERALARRWRPVALLCWLVALSGAVVIIWGRIDAEATARHEAVAEANRRGEAVSTLATDVRQLRAQVRSEGQTPVAPDPSEAVDDLPERAEVPVPIPGQKGDPGRPGQDGSPGADGEPGSAGAPGTPGEPGQDGAPGRDGADSTVPGPSGPPGADSTVPGPSGPPGKDGRDGVDGKDGRDGKDGQTCPDGYSLQAPSWDPDARVCRRDGAPPPDEPDSGGGLLSAGLDPYRRQYP</sequence>
<dbReference type="PANTHER" id="PTHR24637">
    <property type="entry name" value="COLLAGEN"/>
    <property type="match status" value="1"/>
</dbReference>
<keyword evidence="4" id="KW-1185">Reference proteome</keyword>
<evidence type="ECO:0000313" key="3">
    <source>
        <dbReference type="EMBL" id="PNG20319.1"/>
    </source>
</evidence>
<keyword evidence="2" id="KW-0812">Transmembrane</keyword>
<dbReference type="PANTHER" id="PTHR24637:SF421">
    <property type="entry name" value="CUTICLE COLLAGEN DPY-2"/>
    <property type="match status" value="1"/>
</dbReference>
<dbReference type="InterPro" id="IPR008160">
    <property type="entry name" value="Collagen"/>
</dbReference>
<evidence type="ECO:0000256" key="2">
    <source>
        <dbReference type="SAM" id="Phobius"/>
    </source>
</evidence>